<organism evidence="3 4">
    <name type="scientific">[Roseibacterium] beibuensis</name>
    <dbReference type="NCBI Taxonomy" id="1193142"/>
    <lineage>
        <taxon>Bacteria</taxon>
        <taxon>Pseudomonadati</taxon>
        <taxon>Pseudomonadota</taxon>
        <taxon>Alphaproteobacteria</taxon>
        <taxon>Rhodobacterales</taxon>
        <taxon>Roseobacteraceae</taxon>
        <taxon>Roseicyclus</taxon>
    </lineage>
</organism>
<dbReference type="EMBL" id="BAABHW010000001">
    <property type="protein sequence ID" value="GAA5066643.1"/>
    <property type="molecule type" value="Genomic_DNA"/>
</dbReference>
<evidence type="ECO:0000313" key="3">
    <source>
        <dbReference type="EMBL" id="GAA5066643.1"/>
    </source>
</evidence>
<feature type="transmembrane region" description="Helical" evidence="1">
    <location>
        <begin position="74"/>
        <end position="106"/>
    </location>
</feature>
<proteinExistence type="predicted"/>
<feature type="transmembrane region" description="Helical" evidence="1">
    <location>
        <begin position="5"/>
        <end position="20"/>
    </location>
</feature>
<dbReference type="InterPro" id="IPR009936">
    <property type="entry name" value="DUF1468"/>
</dbReference>
<name>A0ABP9KYZ4_9RHOB</name>
<keyword evidence="1" id="KW-1133">Transmembrane helix</keyword>
<accession>A0ABP9KYZ4</accession>
<gene>
    <name evidence="3" type="ORF">GCM10023209_05470</name>
</gene>
<evidence type="ECO:0000313" key="4">
    <source>
        <dbReference type="Proteomes" id="UP001499910"/>
    </source>
</evidence>
<reference evidence="4" key="1">
    <citation type="journal article" date="2019" name="Int. J. Syst. Evol. Microbiol.">
        <title>The Global Catalogue of Microorganisms (GCM) 10K type strain sequencing project: providing services to taxonomists for standard genome sequencing and annotation.</title>
        <authorList>
            <consortium name="The Broad Institute Genomics Platform"/>
            <consortium name="The Broad Institute Genome Sequencing Center for Infectious Disease"/>
            <person name="Wu L."/>
            <person name="Ma J."/>
        </authorList>
    </citation>
    <scope>NUCLEOTIDE SEQUENCE [LARGE SCALE GENOMIC DNA]</scope>
    <source>
        <strain evidence="4">JCM 18015</strain>
    </source>
</reference>
<protein>
    <recommendedName>
        <fullName evidence="2">DUF1468 domain-containing protein</fullName>
    </recommendedName>
</protein>
<keyword evidence="4" id="KW-1185">Reference proteome</keyword>
<evidence type="ECO:0000259" key="2">
    <source>
        <dbReference type="Pfam" id="PF07331"/>
    </source>
</evidence>
<feature type="transmembrane region" description="Helical" evidence="1">
    <location>
        <begin position="40"/>
        <end position="62"/>
    </location>
</feature>
<feature type="transmembrane region" description="Helical" evidence="1">
    <location>
        <begin position="112"/>
        <end position="138"/>
    </location>
</feature>
<keyword evidence="1" id="KW-0812">Transmembrane</keyword>
<keyword evidence="1" id="KW-0472">Membrane</keyword>
<dbReference type="Pfam" id="PF07331">
    <property type="entry name" value="TctB"/>
    <property type="match status" value="1"/>
</dbReference>
<dbReference type="RefSeq" id="WP_259546807.1">
    <property type="nucleotide sequence ID" value="NZ_BAABHW010000001.1"/>
</dbReference>
<feature type="domain" description="DUF1468" evidence="2">
    <location>
        <begin position="5"/>
        <end position="135"/>
    </location>
</feature>
<sequence>MSVRLAGVAIFMIAALYTWYGRDYTASFGDVLGPSVFPMIVGIPAMILSASLVVFPTGQVAWPDRSHMLRQVAALAILLGYAFLLLPLGFPLATFGLIAGMGIVLGGSPVKAIILGAFFAPALWALFDQVLGLPLAVLGRWFT</sequence>
<comment type="caution">
    <text evidence="3">The sequence shown here is derived from an EMBL/GenBank/DDBJ whole genome shotgun (WGS) entry which is preliminary data.</text>
</comment>
<evidence type="ECO:0000256" key="1">
    <source>
        <dbReference type="SAM" id="Phobius"/>
    </source>
</evidence>
<dbReference type="Proteomes" id="UP001499910">
    <property type="component" value="Unassembled WGS sequence"/>
</dbReference>